<accession>A0AAD6A2F7</accession>
<dbReference type="EMBL" id="JAMRDG010000001">
    <property type="protein sequence ID" value="KAJ3708472.1"/>
    <property type="molecule type" value="Genomic_DNA"/>
</dbReference>
<dbReference type="InterPro" id="IPR044730">
    <property type="entry name" value="RNase_H-like_dom_plant"/>
</dbReference>
<dbReference type="AlphaFoldDB" id="A0AAD6A2F7"/>
<sequence>MLLSNSEMIRNGLTSSIRIYCVSRQSVYLSTRYSHHNAEPPKWKKPERGCIKLNFDGSSRTKKASIGGVYRNHEGAFLLGYSERIEKATSCVAELVAVKRGLELALENGWLNVWIEGDAKFVVDLLLKPTRVKSKEHVKHASEIRMLASLLDHFDASHISRKGNKVADKLAKLGYEINKPTVWRDVPPADIARFLCEDAADN</sequence>
<dbReference type="GO" id="GO:0003676">
    <property type="term" value="F:nucleic acid binding"/>
    <property type="evidence" value="ECO:0007669"/>
    <property type="project" value="InterPro"/>
</dbReference>
<dbReference type="PROSITE" id="PS50879">
    <property type="entry name" value="RNASE_H_1"/>
    <property type="match status" value="1"/>
</dbReference>
<feature type="domain" description="RNase H type-1" evidence="1">
    <location>
        <begin position="47"/>
        <end position="176"/>
    </location>
</feature>
<dbReference type="InterPro" id="IPR002156">
    <property type="entry name" value="RNaseH_domain"/>
</dbReference>
<dbReference type="SUPFAM" id="SSF53098">
    <property type="entry name" value="Ribonuclease H-like"/>
    <property type="match status" value="1"/>
</dbReference>
<dbReference type="Pfam" id="PF13456">
    <property type="entry name" value="RVT_3"/>
    <property type="match status" value="1"/>
</dbReference>
<name>A0AAD6A2F7_9POAL</name>
<proteinExistence type="predicted"/>
<dbReference type="InterPro" id="IPR012337">
    <property type="entry name" value="RNaseH-like_sf"/>
</dbReference>
<evidence type="ECO:0000259" key="1">
    <source>
        <dbReference type="PROSITE" id="PS50879"/>
    </source>
</evidence>
<dbReference type="PANTHER" id="PTHR47723:SF19">
    <property type="entry name" value="POLYNUCLEOTIDYL TRANSFERASE, RIBONUCLEASE H-LIKE SUPERFAMILY PROTEIN"/>
    <property type="match status" value="1"/>
</dbReference>
<evidence type="ECO:0000313" key="3">
    <source>
        <dbReference type="Proteomes" id="UP001210211"/>
    </source>
</evidence>
<evidence type="ECO:0000313" key="2">
    <source>
        <dbReference type="EMBL" id="KAJ3708472.1"/>
    </source>
</evidence>
<dbReference type="InterPro" id="IPR036397">
    <property type="entry name" value="RNaseH_sf"/>
</dbReference>
<organism evidence="2 3">
    <name type="scientific">Rhynchospora tenuis</name>
    <dbReference type="NCBI Taxonomy" id="198213"/>
    <lineage>
        <taxon>Eukaryota</taxon>
        <taxon>Viridiplantae</taxon>
        <taxon>Streptophyta</taxon>
        <taxon>Embryophyta</taxon>
        <taxon>Tracheophyta</taxon>
        <taxon>Spermatophyta</taxon>
        <taxon>Magnoliopsida</taxon>
        <taxon>Liliopsida</taxon>
        <taxon>Poales</taxon>
        <taxon>Cyperaceae</taxon>
        <taxon>Cyperoideae</taxon>
        <taxon>Rhynchosporeae</taxon>
        <taxon>Rhynchospora</taxon>
    </lineage>
</organism>
<dbReference type="Gene3D" id="3.30.420.10">
    <property type="entry name" value="Ribonuclease H-like superfamily/Ribonuclease H"/>
    <property type="match status" value="1"/>
</dbReference>
<gene>
    <name evidence="2" type="ORF">LUZ61_012177</name>
</gene>
<keyword evidence="3" id="KW-1185">Reference proteome</keyword>
<dbReference type="Proteomes" id="UP001210211">
    <property type="component" value="Unassembled WGS sequence"/>
</dbReference>
<dbReference type="GO" id="GO:0004523">
    <property type="term" value="F:RNA-DNA hybrid ribonuclease activity"/>
    <property type="evidence" value="ECO:0007669"/>
    <property type="project" value="InterPro"/>
</dbReference>
<protein>
    <recommendedName>
        <fullName evidence="1">RNase H type-1 domain-containing protein</fullName>
    </recommendedName>
</protein>
<dbReference type="PANTHER" id="PTHR47723">
    <property type="entry name" value="OS05G0353850 PROTEIN"/>
    <property type="match status" value="1"/>
</dbReference>
<dbReference type="InterPro" id="IPR053151">
    <property type="entry name" value="RNase_H-like"/>
</dbReference>
<dbReference type="CDD" id="cd06222">
    <property type="entry name" value="RNase_H_like"/>
    <property type="match status" value="1"/>
</dbReference>
<comment type="caution">
    <text evidence="2">The sequence shown here is derived from an EMBL/GenBank/DDBJ whole genome shotgun (WGS) entry which is preliminary data.</text>
</comment>
<reference evidence="2 3" key="1">
    <citation type="journal article" date="2022" name="Cell">
        <title>Repeat-based holocentromeres influence genome architecture and karyotype evolution.</title>
        <authorList>
            <person name="Hofstatter P.G."/>
            <person name="Thangavel G."/>
            <person name="Lux T."/>
            <person name="Neumann P."/>
            <person name="Vondrak T."/>
            <person name="Novak P."/>
            <person name="Zhang M."/>
            <person name="Costa L."/>
            <person name="Castellani M."/>
            <person name="Scott A."/>
            <person name="Toegelov H."/>
            <person name="Fuchs J."/>
            <person name="Mata-Sucre Y."/>
            <person name="Dias Y."/>
            <person name="Vanzela A.L.L."/>
            <person name="Huettel B."/>
            <person name="Almeida C.C.S."/>
            <person name="Simkova H."/>
            <person name="Souza G."/>
            <person name="Pedrosa-Harand A."/>
            <person name="Macas J."/>
            <person name="Mayer K.F.X."/>
            <person name="Houben A."/>
            <person name="Marques A."/>
        </authorList>
    </citation>
    <scope>NUCLEOTIDE SEQUENCE [LARGE SCALE GENOMIC DNA]</scope>
    <source>
        <strain evidence="2">RhyTen1mFocal</strain>
    </source>
</reference>